<gene>
    <name evidence="1" type="ORF">Sradi_4767200</name>
</gene>
<name>A0AAW2MXA2_SESRA</name>
<accession>A0AAW2MXA2</accession>
<reference evidence="1" key="1">
    <citation type="submission" date="2020-06" db="EMBL/GenBank/DDBJ databases">
        <authorList>
            <person name="Li T."/>
            <person name="Hu X."/>
            <person name="Zhang T."/>
            <person name="Song X."/>
            <person name="Zhang H."/>
            <person name="Dai N."/>
            <person name="Sheng W."/>
            <person name="Hou X."/>
            <person name="Wei L."/>
        </authorList>
    </citation>
    <scope>NUCLEOTIDE SEQUENCE</scope>
    <source>
        <strain evidence="1">G02</strain>
        <tissue evidence="1">Leaf</tissue>
    </source>
</reference>
<dbReference type="Gene3D" id="3.80.10.10">
    <property type="entry name" value="Ribonuclease Inhibitor"/>
    <property type="match status" value="1"/>
</dbReference>
<comment type="caution">
    <text evidence="1">The sequence shown here is derived from an EMBL/GenBank/DDBJ whole genome shotgun (WGS) entry which is preliminary data.</text>
</comment>
<dbReference type="PANTHER" id="PTHR15140:SF37">
    <property type="entry name" value="UBIQUITIN-LIKE DOMAIN-CONTAINING PROTEIN"/>
    <property type="match status" value="1"/>
</dbReference>
<evidence type="ECO:0000313" key="1">
    <source>
        <dbReference type="EMBL" id="KAL0335553.1"/>
    </source>
</evidence>
<dbReference type="EMBL" id="JACGWJ010000021">
    <property type="protein sequence ID" value="KAL0335553.1"/>
    <property type="molecule type" value="Genomic_DNA"/>
</dbReference>
<proteinExistence type="predicted"/>
<dbReference type="AlphaFoldDB" id="A0AAW2MXA2"/>
<reference evidence="1" key="2">
    <citation type="journal article" date="2024" name="Plant">
        <title>Genomic evolution and insights into agronomic trait innovations of Sesamum species.</title>
        <authorList>
            <person name="Miao H."/>
            <person name="Wang L."/>
            <person name="Qu L."/>
            <person name="Liu H."/>
            <person name="Sun Y."/>
            <person name="Le M."/>
            <person name="Wang Q."/>
            <person name="Wei S."/>
            <person name="Zheng Y."/>
            <person name="Lin W."/>
            <person name="Duan Y."/>
            <person name="Cao H."/>
            <person name="Xiong S."/>
            <person name="Wang X."/>
            <person name="Wei L."/>
            <person name="Li C."/>
            <person name="Ma Q."/>
            <person name="Ju M."/>
            <person name="Zhao R."/>
            <person name="Li G."/>
            <person name="Mu C."/>
            <person name="Tian Q."/>
            <person name="Mei H."/>
            <person name="Zhang T."/>
            <person name="Gao T."/>
            <person name="Zhang H."/>
        </authorList>
    </citation>
    <scope>NUCLEOTIDE SEQUENCE</scope>
    <source>
        <strain evidence="1">G02</strain>
    </source>
</reference>
<protein>
    <submittedName>
        <fullName evidence="1">Late blight resistance proteinR1A-3</fullName>
    </submittedName>
</protein>
<sequence length="213" mass="24814">MTQLRHIKFKRTHVRYLDKDNLAGFVLQDKLQTLSTIAISDTNHWFLDKIPNLQKLGVVCEEKQDIEKDLSRLHKLHTLKLSSTRFLEHHLHEIGKLSNLEILKLQECKFKSLKWEPDEREFWQLQYLRMDLVDLVNWVVDDTNFPRLEHLVIRGCRDLEEIPLAIGDIPTLKVIEVDCSSPSVVASAREIQEAQLDSGNDLEVRLGTSIEIQ</sequence>
<dbReference type="InterPro" id="IPR032675">
    <property type="entry name" value="LRR_dom_sf"/>
</dbReference>
<organism evidence="1">
    <name type="scientific">Sesamum radiatum</name>
    <name type="common">Black benniseed</name>
    <dbReference type="NCBI Taxonomy" id="300843"/>
    <lineage>
        <taxon>Eukaryota</taxon>
        <taxon>Viridiplantae</taxon>
        <taxon>Streptophyta</taxon>
        <taxon>Embryophyta</taxon>
        <taxon>Tracheophyta</taxon>
        <taxon>Spermatophyta</taxon>
        <taxon>Magnoliopsida</taxon>
        <taxon>eudicotyledons</taxon>
        <taxon>Gunneridae</taxon>
        <taxon>Pentapetalae</taxon>
        <taxon>asterids</taxon>
        <taxon>lamiids</taxon>
        <taxon>Lamiales</taxon>
        <taxon>Pedaliaceae</taxon>
        <taxon>Sesamum</taxon>
    </lineage>
</organism>
<dbReference type="SUPFAM" id="SSF52047">
    <property type="entry name" value="RNI-like"/>
    <property type="match status" value="1"/>
</dbReference>
<dbReference type="PANTHER" id="PTHR15140">
    <property type="entry name" value="TUBULIN-SPECIFIC CHAPERONE E"/>
    <property type="match status" value="1"/>
</dbReference>